<sequence>MQKVVTIGEIVVEIMASEPGVGFLEPLTLKGPFPSGAPAIFIDQVARLGQPCGIVSCVGNDDFGRLNVNRLKADGVDVSAIRVIPEFATGSAFVRYREDGNRDFVFNIKQSANGQIGPAPEVDALLASADCLHVMGSALFCEGVVSLTLQAIDAIKAEHGLISFDPNLRKEMLDLPGMRQAMESILERADLFLPSGPELNLLTQAKDEAGAIAELLASGVKAVVLKCGAHGASYFDAQGRIDQAAFPVEEIDPTGAGDCFGGAFVTAWLRGEKPADALRLAAGAGALAVTRKGPMEGTSTRAEIDAFLSRQGASDPVA</sequence>
<accession>A0A1T4LHA1</accession>
<dbReference type="InterPro" id="IPR029056">
    <property type="entry name" value="Ribokinase-like"/>
</dbReference>
<protein>
    <submittedName>
        <fullName evidence="7">Sugar or nucleoside kinase, ribokinase family</fullName>
    </submittedName>
</protein>
<keyword evidence="2" id="KW-0808">Transferase</keyword>
<dbReference type="InterPro" id="IPR050306">
    <property type="entry name" value="PfkB_Carbo_kinase"/>
</dbReference>
<dbReference type="Proteomes" id="UP000190135">
    <property type="component" value="Unassembled WGS sequence"/>
</dbReference>
<keyword evidence="8" id="KW-1185">Reference proteome</keyword>
<name>A0A1T4LHA1_9HYPH</name>
<dbReference type="Pfam" id="PF00294">
    <property type="entry name" value="PfkB"/>
    <property type="match status" value="1"/>
</dbReference>
<dbReference type="InterPro" id="IPR002173">
    <property type="entry name" value="Carboh/pur_kinase_PfkB_CS"/>
</dbReference>
<evidence type="ECO:0000313" key="7">
    <source>
        <dbReference type="EMBL" id="SJZ54060.1"/>
    </source>
</evidence>
<organism evidence="7 8">
    <name type="scientific">Consotaella salsifontis</name>
    <dbReference type="NCBI Taxonomy" id="1365950"/>
    <lineage>
        <taxon>Bacteria</taxon>
        <taxon>Pseudomonadati</taxon>
        <taxon>Pseudomonadota</taxon>
        <taxon>Alphaproteobacteria</taxon>
        <taxon>Hyphomicrobiales</taxon>
        <taxon>Aurantimonadaceae</taxon>
        <taxon>Consotaella</taxon>
    </lineage>
</organism>
<dbReference type="RefSeq" id="WP_078706520.1">
    <property type="nucleotide sequence ID" value="NZ_FUXL01000001.1"/>
</dbReference>
<evidence type="ECO:0000256" key="4">
    <source>
        <dbReference type="ARBA" id="ARBA00022777"/>
    </source>
</evidence>
<dbReference type="PROSITE" id="PS00584">
    <property type="entry name" value="PFKB_KINASES_2"/>
    <property type="match status" value="1"/>
</dbReference>
<evidence type="ECO:0000259" key="6">
    <source>
        <dbReference type="Pfam" id="PF00294"/>
    </source>
</evidence>
<evidence type="ECO:0000256" key="3">
    <source>
        <dbReference type="ARBA" id="ARBA00022741"/>
    </source>
</evidence>
<dbReference type="PANTHER" id="PTHR43085">
    <property type="entry name" value="HEXOKINASE FAMILY MEMBER"/>
    <property type="match status" value="1"/>
</dbReference>
<dbReference type="OrthoDB" id="9776822at2"/>
<keyword evidence="5" id="KW-0067">ATP-binding</keyword>
<gene>
    <name evidence="7" type="ORF">SAMN05428963_101217</name>
</gene>
<dbReference type="CDD" id="cd01166">
    <property type="entry name" value="KdgK"/>
    <property type="match status" value="1"/>
</dbReference>
<reference evidence="8" key="1">
    <citation type="submission" date="2017-02" db="EMBL/GenBank/DDBJ databases">
        <authorList>
            <person name="Varghese N."/>
            <person name="Submissions S."/>
        </authorList>
    </citation>
    <scope>NUCLEOTIDE SEQUENCE [LARGE SCALE GENOMIC DNA]</scope>
    <source>
        <strain evidence="8">USBA 369</strain>
    </source>
</reference>
<keyword evidence="3" id="KW-0547">Nucleotide-binding</keyword>
<evidence type="ECO:0000256" key="1">
    <source>
        <dbReference type="ARBA" id="ARBA00010688"/>
    </source>
</evidence>
<dbReference type="GO" id="GO:0016301">
    <property type="term" value="F:kinase activity"/>
    <property type="evidence" value="ECO:0007669"/>
    <property type="project" value="UniProtKB-KW"/>
</dbReference>
<dbReference type="GO" id="GO:0005524">
    <property type="term" value="F:ATP binding"/>
    <property type="evidence" value="ECO:0007669"/>
    <property type="project" value="UniProtKB-KW"/>
</dbReference>
<proteinExistence type="inferred from homology"/>
<dbReference type="SUPFAM" id="SSF53613">
    <property type="entry name" value="Ribokinase-like"/>
    <property type="match status" value="1"/>
</dbReference>
<dbReference type="InterPro" id="IPR011611">
    <property type="entry name" value="PfkB_dom"/>
</dbReference>
<keyword evidence="4 7" id="KW-0418">Kinase</keyword>
<dbReference type="EMBL" id="FUXL01000001">
    <property type="protein sequence ID" value="SJZ54060.1"/>
    <property type="molecule type" value="Genomic_DNA"/>
</dbReference>
<evidence type="ECO:0000256" key="2">
    <source>
        <dbReference type="ARBA" id="ARBA00022679"/>
    </source>
</evidence>
<comment type="similarity">
    <text evidence="1">Belongs to the carbohydrate kinase PfkB family.</text>
</comment>
<dbReference type="AlphaFoldDB" id="A0A1T4LHA1"/>
<feature type="domain" description="Carbohydrate kinase PfkB" evidence="6">
    <location>
        <begin position="2"/>
        <end position="299"/>
    </location>
</feature>
<dbReference type="STRING" id="1365950.SAMN05428963_101217"/>
<dbReference type="Gene3D" id="3.40.1190.20">
    <property type="match status" value="1"/>
</dbReference>
<evidence type="ECO:0000313" key="8">
    <source>
        <dbReference type="Proteomes" id="UP000190135"/>
    </source>
</evidence>
<evidence type="ECO:0000256" key="5">
    <source>
        <dbReference type="ARBA" id="ARBA00022840"/>
    </source>
</evidence>
<dbReference type="PANTHER" id="PTHR43085:SF1">
    <property type="entry name" value="PSEUDOURIDINE KINASE-RELATED"/>
    <property type="match status" value="1"/>
</dbReference>